<evidence type="ECO:0000313" key="2">
    <source>
        <dbReference type="Proteomes" id="UP000288227"/>
    </source>
</evidence>
<evidence type="ECO:0000313" key="1">
    <source>
        <dbReference type="EMBL" id="GCC51301.1"/>
    </source>
</evidence>
<reference evidence="1 2" key="1">
    <citation type="submission" date="2018-11" db="EMBL/GenBank/DDBJ databases">
        <title>Chryseotalea sanarue gen. nov., sp., nov., a member of the family Cytophagaceae, isolated from a brackish lake in Hamamatsu Japan.</title>
        <authorList>
            <person name="Maejima Y."/>
            <person name="Iino T."/>
            <person name="Muraguchi Y."/>
            <person name="Fukuda K."/>
            <person name="Ohkuma M."/>
            <person name="Moriuchi R."/>
            <person name="Dohra H."/>
            <person name="Kimbara K."/>
            <person name="Shintani M."/>
        </authorList>
    </citation>
    <scope>NUCLEOTIDE SEQUENCE [LARGE SCALE GENOMIC DNA]</scope>
    <source>
        <strain evidence="1 2">Ys</strain>
    </source>
</reference>
<dbReference type="EMBL" id="BHXQ01000002">
    <property type="protein sequence ID" value="GCC51301.1"/>
    <property type="molecule type" value="Genomic_DNA"/>
</dbReference>
<dbReference type="RefSeq" id="WP_127121929.1">
    <property type="nucleotide sequence ID" value="NZ_BHXQ01000002.1"/>
</dbReference>
<dbReference type="Proteomes" id="UP000288227">
    <property type="component" value="Unassembled WGS sequence"/>
</dbReference>
<keyword evidence="2" id="KW-1185">Reference proteome</keyword>
<sequence>MVKQFYRDDYVTIELDDEVPCVKATAQGLPKFSEHFQLVQIKRLELLHQEIKNFDLLHLLTDSRQAGPILDIDVEFFKQSVLPEIERMGVKFWAIVLPKSKFTRFAVREMISQSEEIEFSTFDDMREARTWLKSKSVMAL</sequence>
<proteinExistence type="predicted"/>
<comment type="caution">
    <text evidence="1">The sequence shown here is derived from an EMBL/GenBank/DDBJ whole genome shotgun (WGS) entry which is preliminary data.</text>
</comment>
<protein>
    <recommendedName>
        <fullName evidence="3">STAS/SEC14 domain-containing protein</fullName>
    </recommendedName>
</protein>
<organism evidence="1 2">
    <name type="scientific">Chryseotalea sanaruensis</name>
    <dbReference type="NCBI Taxonomy" id="2482724"/>
    <lineage>
        <taxon>Bacteria</taxon>
        <taxon>Pseudomonadati</taxon>
        <taxon>Bacteroidota</taxon>
        <taxon>Cytophagia</taxon>
        <taxon>Cytophagales</taxon>
        <taxon>Chryseotaleaceae</taxon>
        <taxon>Chryseotalea</taxon>
    </lineage>
</organism>
<evidence type="ECO:0008006" key="3">
    <source>
        <dbReference type="Google" id="ProtNLM"/>
    </source>
</evidence>
<dbReference type="OrthoDB" id="882485at2"/>
<gene>
    <name evidence="1" type="ORF">SanaruYs_15240</name>
</gene>
<dbReference type="AlphaFoldDB" id="A0A401U8S4"/>
<accession>A0A401U8S4</accession>
<name>A0A401U8S4_9BACT</name>